<dbReference type="InterPro" id="IPR013057">
    <property type="entry name" value="AA_transpt_TM"/>
</dbReference>
<keyword evidence="3 5" id="KW-1133">Transmembrane helix</keyword>
<gene>
    <name evidence="7" type="ORF">DEA37_0012729</name>
</gene>
<reference evidence="7 8" key="1">
    <citation type="journal article" date="2019" name="Gigascience">
        <title>Whole-genome sequence of the oriental lung fluke Paragonimus westermani.</title>
        <authorList>
            <person name="Oey H."/>
            <person name="Zakrzewski M."/>
            <person name="Narain K."/>
            <person name="Devi K.R."/>
            <person name="Agatsuma T."/>
            <person name="Nawaratna S."/>
            <person name="Gobert G.N."/>
            <person name="Jones M.K."/>
            <person name="Ragan M.A."/>
            <person name="McManus D.P."/>
            <person name="Krause L."/>
        </authorList>
    </citation>
    <scope>NUCLEOTIDE SEQUENCE [LARGE SCALE GENOMIC DNA]</scope>
    <source>
        <strain evidence="7 8">IND2009</strain>
    </source>
</reference>
<evidence type="ECO:0000256" key="2">
    <source>
        <dbReference type="ARBA" id="ARBA00022692"/>
    </source>
</evidence>
<keyword evidence="8" id="KW-1185">Reference proteome</keyword>
<sequence>MNDSNASSVIQLEERAVESDTAASTDLLSSNSVFVETTPHVREHLSEPETLMSFIKSNLGTGMLSMSIVLRYMGLWIGFFTILVAGFISTYLMNVLVRTTRSVRQRHTVNVFLLITQIGFLCVYVLFLTENIRRTFIFLVRLYSTGHSRLVCTPVTVVTE</sequence>
<keyword evidence="4 5" id="KW-0472">Membrane</keyword>
<dbReference type="PANTHER" id="PTHR22950:SF349">
    <property type="entry name" value="AMINO ACID TRANSPORTER TRANSMEMBRANE DOMAIN-CONTAINING PROTEIN"/>
    <property type="match status" value="1"/>
</dbReference>
<keyword evidence="2 5" id="KW-0812">Transmembrane</keyword>
<protein>
    <submittedName>
        <fullName evidence="7">Solute carrier family 36 (Proton-coupled amino acid transporter)</fullName>
    </submittedName>
</protein>
<feature type="domain" description="Amino acid transporter transmembrane" evidence="6">
    <location>
        <begin position="49"/>
        <end position="137"/>
    </location>
</feature>
<evidence type="ECO:0000256" key="1">
    <source>
        <dbReference type="ARBA" id="ARBA00004141"/>
    </source>
</evidence>
<comment type="subcellular location">
    <subcellularLocation>
        <location evidence="1">Membrane</location>
        <topology evidence="1">Multi-pass membrane protein</topology>
    </subcellularLocation>
</comment>
<comment type="caution">
    <text evidence="7">The sequence shown here is derived from an EMBL/GenBank/DDBJ whole genome shotgun (WGS) entry which is preliminary data.</text>
</comment>
<name>A0A5J4NRM0_9TREM</name>
<dbReference type="GO" id="GO:0005774">
    <property type="term" value="C:vacuolar membrane"/>
    <property type="evidence" value="ECO:0007669"/>
    <property type="project" value="TreeGrafter"/>
</dbReference>
<dbReference type="EMBL" id="QNGE01001202">
    <property type="protein sequence ID" value="KAA3678161.1"/>
    <property type="molecule type" value="Genomic_DNA"/>
</dbReference>
<evidence type="ECO:0000256" key="3">
    <source>
        <dbReference type="ARBA" id="ARBA00022989"/>
    </source>
</evidence>
<dbReference type="AlphaFoldDB" id="A0A5J4NRM0"/>
<organism evidence="7 8">
    <name type="scientific">Paragonimus westermani</name>
    <dbReference type="NCBI Taxonomy" id="34504"/>
    <lineage>
        <taxon>Eukaryota</taxon>
        <taxon>Metazoa</taxon>
        <taxon>Spiralia</taxon>
        <taxon>Lophotrochozoa</taxon>
        <taxon>Platyhelminthes</taxon>
        <taxon>Trematoda</taxon>
        <taxon>Digenea</taxon>
        <taxon>Plagiorchiida</taxon>
        <taxon>Troglotremata</taxon>
        <taxon>Troglotrematidae</taxon>
        <taxon>Paragonimus</taxon>
    </lineage>
</organism>
<dbReference type="Proteomes" id="UP000324629">
    <property type="component" value="Unassembled WGS sequence"/>
</dbReference>
<evidence type="ECO:0000256" key="4">
    <source>
        <dbReference type="ARBA" id="ARBA00023136"/>
    </source>
</evidence>
<dbReference type="GO" id="GO:0015179">
    <property type="term" value="F:L-amino acid transmembrane transporter activity"/>
    <property type="evidence" value="ECO:0007669"/>
    <property type="project" value="TreeGrafter"/>
</dbReference>
<dbReference type="Pfam" id="PF01490">
    <property type="entry name" value="Aa_trans"/>
    <property type="match status" value="1"/>
</dbReference>
<proteinExistence type="predicted"/>
<evidence type="ECO:0000313" key="7">
    <source>
        <dbReference type="EMBL" id="KAA3678161.1"/>
    </source>
</evidence>
<evidence type="ECO:0000313" key="8">
    <source>
        <dbReference type="Proteomes" id="UP000324629"/>
    </source>
</evidence>
<dbReference type="PANTHER" id="PTHR22950">
    <property type="entry name" value="AMINO ACID TRANSPORTER"/>
    <property type="match status" value="1"/>
</dbReference>
<evidence type="ECO:0000259" key="6">
    <source>
        <dbReference type="Pfam" id="PF01490"/>
    </source>
</evidence>
<feature type="transmembrane region" description="Helical" evidence="5">
    <location>
        <begin position="73"/>
        <end position="97"/>
    </location>
</feature>
<accession>A0A5J4NRM0</accession>
<evidence type="ECO:0000256" key="5">
    <source>
        <dbReference type="SAM" id="Phobius"/>
    </source>
</evidence>
<feature type="transmembrane region" description="Helical" evidence="5">
    <location>
        <begin position="109"/>
        <end position="127"/>
    </location>
</feature>